<dbReference type="InterPro" id="IPR011004">
    <property type="entry name" value="Trimer_LpxA-like_sf"/>
</dbReference>
<accession>A0A3B0TY03</accession>
<dbReference type="InterPro" id="IPR005881">
    <property type="entry name" value="Ser_O-AcTrfase"/>
</dbReference>
<dbReference type="InterPro" id="IPR001451">
    <property type="entry name" value="Hexapep"/>
</dbReference>
<dbReference type="InterPro" id="IPR010493">
    <property type="entry name" value="Ser_AcTrfase_N"/>
</dbReference>
<evidence type="ECO:0000256" key="5">
    <source>
        <dbReference type="ARBA" id="ARBA00022679"/>
    </source>
</evidence>
<organism evidence="8">
    <name type="scientific">hydrothermal vent metagenome</name>
    <dbReference type="NCBI Taxonomy" id="652676"/>
    <lineage>
        <taxon>unclassified sequences</taxon>
        <taxon>metagenomes</taxon>
        <taxon>ecological metagenomes</taxon>
    </lineage>
</organism>
<name>A0A3B0TY03_9ZZZZ</name>
<gene>
    <name evidence="8" type="ORF">MNBD_ALPHA11-745</name>
</gene>
<comment type="similarity">
    <text evidence="2">Belongs to the transferase hexapeptide repeat family.</text>
</comment>
<dbReference type="NCBIfam" id="NF041874">
    <property type="entry name" value="EPS_EpsC"/>
    <property type="match status" value="1"/>
</dbReference>
<dbReference type="NCBIfam" id="TIGR01172">
    <property type="entry name" value="cysE"/>
    <property type="match status" value="1"/>
</dbReference>
<reference evidence="8" key="1">
    <citation type="submission" date="2018-06" db="EMBL/GenBank/DDBJ databases">
        <authorList>
            <person name="Zhirakovskaya E."/>
        </authorList>
    </citation>
    <scope>NUCLEOTIDE SEQUENCE</scope>
</reference>
<keyword evidence="6 8" id="KW-0012">Acyltransferase</keyword>
<dbReference type="Pfam" id="PF00132">
    <property type="entry name" value="Hexapep"/>
    <property type="match status" value="1"/>
</dbReference>
<dbReference type="EC" id="2.3.1.30" evidence="3"/>
<evidence type="ECO:0000256" key="2">
    <source>
        <dbReference type="ARBA" id="ARBA00007274"/>
    </source>
</evidence>
<evidence type="ECO:0000313" key="8">
    <source>
        <dbReference type="EMBL" id="VAW21630.1"/>
    </source>
</evidence>
<dbReference type="Gene3D" id="1.10.3130.10">
    <property type="entry name" value="serine acetyltransferase, domain 1"/>
    <property type="match status" value="1"/>
</dbReference>
<dbReference type="AlphaFoldDB" id="A0A3B0TY03"/>
<proteinExistence type="inferred from homology"/>
<dbReference type="GO" id="GO:0006535">
    <property type="term" value="P:cysteine biosynthetic process from serine"/>
    <property type="evidence" value="ECO:0007669"/>
    <property type="project" value="InterPro"/>
</dbReference>
<evidence type="ECO:0000256" key="1">
    <source>
        <dbReference type="ARBA" id="ARBA00004876"/>
    </source>
</evidence>
<dbReference type="SMART" id="SM00971">
    <property type="entry name" value="SATase_N"/>
    <property type="match status" value="1"/>
</dbReference>
<feature type="domain" description="Serine acetyltransferase N-terminal" evidence="7">
    <location>
        <begin position="16"/>
        <end position="120"/>
    </location>
</feature>
<sequence length="270" mass="28968">MSELKSQTILHRVDPLWLAVRDGAEQIRKAEPSLASFVETTILNHDRLEDALIFRLASRLDHADVSAYRIREAFSRSLDKDSKIGEAMRVDLAAVLERDPAVERAVVPILYFKGFHALQTHRFAHFLQAEGRRDFALYLQSRSSQVFQVDINPQAKVGRGVMFDHGTGIVIGETAVIGDNSSVLQGVTLGGTGKESDDRHPKIGSGVLLGAGAKILGNIKIGHGAKVAAGSVVLKDVPANKTVAGVPAKVVGSSGCPEPGCVMDQMLTGK</sequence>
<dbReference type="InterPro" id="IPR018357">
    <property type="entry name" value="Hexapep_transf_CS"/>
</dbReference>
<dbReference type="GO" id="GO:0005737">
    <property type="term" value="C:cytoplasm"/>
    <property type="evidence" value="ECO:0007669"/>
    <property type="project" value="InterPro"/>
</dbReference>
<dbReference type="CDD" id="cd03354">
    <property type="entry name" value="LbH_SAT"/>
    <property type="match status" value="1"/>
</dbReference>
<dbReference type="PROSITE" id="PS00101">
    <property type="entry name" value="HEXAPEP_TRANSFERASES"/>
    <property type="match status" value="1"/>
</dbReference>
<evidence type="ECO:0000256" key="6">
    <source>
        <dbReference type="ARBA" id="ARBA00023315"/>
    </source>
</evidence>
<dbReference type="InterPro" id="IPR053376">
    <property type="entry name" value="Serine_acetyltransferase"/>
</dbReference>
<dbReference type="FunFam" id="2.160.10.10:FF:000002">
    <property type="entry name" value="Serine acetyltransferase"/>
    <property type="match status" value="1"/>
</dbReference>
<dbReference type="InterPro" id="IPR045304">
    <property type="entry name" value="LbH_SAT"/>
</dbReference>
<dbReference type="SUPFAM" id="SSF51161">
    <property type="entry name" value="Trimeric LpxA-like enzymes"/>
    <property type="match status" value="1"/>
</dbReference>
<protein>
    <recommendedName>
        <fullName evidence="3">serine O-acetyltransferase</fullName>
        <ecNumber evidence="3">2.3.1.30</ecNumber>
    </recommendedName>
</protein>
<dbReference type="EMBL" id="UOEQ01000365">
    <property type="protein sequence ID" value="VAW21630.1"/>
    <property type="molecule type" value="Genomic_DNA"/>
</dbReference>
<keyword evidence="5 8" id="KW-0808">Transferase</keyword>
<dbReference type="InterPro" id="IPR042122">
    <property type="entry name" value="Ser_AcTrfase_N_sf"/>
</dbReference>
<dbReference type="UniPathway" id="UPA00136">
    <property type="reaction ID" value="UER00199"/>
</dbReference>
<evidence type="ECO:0000256" key="3">
    <source>
        <dbReference type="ARBA" id="ARBA00013266"/>
    </source>
</evidence>
<dbReference type="Gene3D" id="2.160.10.10">
    <property type="entry name" value="Hexapeptide repeat proteins"/>
    <property type="match status" value="1"/>
</dbReference>
<dbReference type="GO" id="GO:0009001">
    <property type="term" value="F:serine O-acetyltransferase activity"/>
    <property type="evidence" value="ECO:0007669"/>
    <property type="project" value="UniProtKB-EC"/>
</dbReference>
<dbReference type="PANTHER" id="PTHR42811">
    <property type="entry name" value="SERINE ACETYLTRANSFERASE"/>
    <property type="match status" value="1"/>
</dbReference>
<dbReference type="Pfam" id="PF06426">
    <property type="entry name" value="SATase_N"/>
    <property type="match status" value="1"/>
</dbReference>
<keyword evidence="4" id="KW-0028">Amino-acid biosynthesis</keyword>
<evidence type="ECO:0000256" key="4">
    <source>
        <dbReference type="ARBA" id="ARBA00022605"/>
    </source>
</evidence>
<comment type="pathway">
    <text evidence="1">Amino-acid biosynthesis; L-cysteine biosynthesis; L-cysteine from L-serine: step 1/2.</text>
</comment>
<evidence type="ECO:0000259" key="7">
    <source>
        <dbReference type="SMART" id="SM00971"/>
    </source>
</evidence>